<feature type="domain" description="Protein kinase" evidence="3">
    <location>
        <begin position="190"/>
        <end position="476"/>
    </location>
</feature>
<dbReference type="InterPro" id="IPR011009">
    <property type="entry name" value="Kinase-like_dom_sf"/>
</dbReference>
<feature type="region of interest" description="Disordered" evidence="1">
    <location>
        <begin position="1234"/>
        <end position="1271"/>
    </location>
</feature>
<dbReference type="GO" id="GO:0004672">
    <property type="term" value="F:protein kinase activity"/>
    <property type="evidence" value="ECO:0007669"/>
    <property type="project" value="InterPro"/>
</dbReference>
<evidence type="ECO:0000313" key="4">
    <source>
        <dbReference type="EnsemblMetazoa" id="XP_016843215"/>
    </source>
</evidence>
<feature type="region of interest" description="Disordered" evidence="1">
    <location>
        <begin position="143"/>
        <end position="165"/>
    </location>
</feature>
<feature type="compositionally biased region" description="Acidic residues" evidence="1">
    <location>
        <begin position="1648"/>
        <end position="1661"/>
    </location>
</feature>
<dbReference type="SUPFAM" id="SSF56112">
    <property type="entry name" value="Protein kinase-like (PK-like)"/>
    <property type="match status" value="1"/>
</dbReference>
<dbReference type="GeneID" id="100679044"/>
<dbReference type="EnsemblMetazoa" id="XM_016987726">
    <property type="protein sequence ID" value="XP_016843215"/>
    <property type="gene ID" value="LOC100679044"/>
</dbReference>
<feature type="compositionally biased region" description="Basic and acidic residues" evidence="1">
    <location>
        <begin position="1608"/>
        <end position="1617"/>
    </location>
</feature>
<dbReference type="PROSITE" id="PS50011">
    <property type="entry name" value="PROTEIN_KINASE_DOM"/>
    <property type="match status" value="1"/>
</dbReference>
<dbReference type="PANTHER" id="PTHR24417:SF7">
    <property type="entry name" value="CHROMATIN MODIFICATION-RELATED PROTEIN EAF1"/>
    <property type="match status" value="1"/>
</dbReference>
<feature type="region of interest" description="Disordered" evidence="1">
    <location>
        <begin position="524"/>
        <end position="561"/>
    </location>
</feature>
<dbReference type="Proteomes" id="UP000002358">
    <property type="component" value="Chromosome 5"/>
</dbReference>
<dbReference type="Gene3D" id="3.30.200.20">
    <property type="entry name" value="Phosphorylase Kinase, domain 1"/>
    <property type="match status" value="1"/>
</dbReference>
<keyword evidence="5" id="KW-1185">Reference proteome</keyword>
<keyword evidence="2" id="KW-0732">Signal</keyword>
<sequence length="1745" mass="194760">MALMSEAHWSQAMRSLWLSCLLWESLLPSLEAHPLGPTLPLGTNESLRHWELHWLKYTIGLLGIMVTAFTLVGCLCCRRNRRPKGFQDSAGNINKEFKDGSSIENDVSVPQLQGLELQVPVSISLNDRVQFEPLPVERFVPEICVSPRPKPPPPSPSLLDEESESDRSTLRDSCHEWFQKTDLHVPREKLKYLREMGHGWFGKVVEGCAELQGTNLGKTNVKNGNVVVRILTEEATAKEKAWFLGEATPYFKLRHRNILSLFGSCLETDPYLLLFESCPLGDLKGFLRSNRDAESRQALDKENMPTRIAIEVGAGLRHMHEHGLAHTDLSARNCLVASDLSIKLGDYGTGVEKYPGDYYVLGDRALPIRWSAPESVECTETTIETREITPRANLWSYAVLLWEIAMWGERPYNDLEDEKVIEMLLSSKSGLKPVGSQLLLQNSDNCASNLLEAIKTCLVLEPEKRSPLEQVRHVLLKDQLEAETSDFEQRWETLRPNITQNQPRSASLQDLRGSLDSEQWPSLTQTSFRLGPEEPVKNAPGGLVRSRYPFRDSDSETEEESWRGRVERGAYTEKVKQKSKSVADLMVLVHIEPDSDADLSLGPQMPMAEKSLSMKKRLPARGSDSDLPSAIFDDQFDLALRKLRDPLVPGNSLRGSRITQNTNSAERPKLLTLTMDQGQTPILRLAFESKVESLKEESLVKSEIKTLNKEPNIQSSENEGMKLLSRNDLNQSPIRYNEQVAASTITSISKDVTGSQTVLAVSEGSNIAPSCFSNNFQVTDLDNDEEEKDENETLKNNNHAVKVKLIDVNSWNNALDTALEQKSADFNNFTTPSPIHKIESTNEEAITPSPQSRAEYSAEDAEDEYSNAEDLPGLSKRHLPIDDEEDRKRMSTPDDERSSDSGFRDKESCEEEESPLIGPLPNLVASQSNTPKSTTTHDSAEEEQLRILFELDTILDAECYGTLNDSLDPSVDKALLLQVSEGSPSNTIQRDTDLEAETSETVQSSSEATGETEREIVQIDKSSSDEANLSCSAVLDSQPMDSECGPVDSTHRAALLSEDLNSSASHHAAESSSWPCLASLDNNEDEDSSTMSLRSDNSYVSFGMDEEFVAAIRNELREKLPHAQMSVVEAQEPHDEDEPSLVSDLDSKNWDDEVEEELAERSGAVDISIRYNTYGTPLSPILEERESAGNSESFNNTRDDSRDASITSKGGSNSLSEDDVLLIDTQTNRATLVEGGSTHSQESQELSNHDSSEDDNRNITNMYHHHNRPLYPLDKRFGGILTGGTGAPLPSPEDEACKWQQQMSAFPMLPPQLQDNLMSTSFASEQDWDSDEEDDGEGPSESIDNEIGDEDDNDDDDDDDDDEGEDAVMDEDDDDDDDDEENSSSSGEFVWQQYGAGTAHLESHETENSKKISELDEADEAEEDTGEEFETEDEVEEEFTPSAWDATLAPHRSALRSPEKALKTGDEVDQKKSVWFKKQRYHCVYEYPKETPPIESQSPVTSAWEPTSYTDWEEMIDNIDRLNFQPMDYFETNNAKGDEEFFVSSSNRPFQFQSGDGKCVSQFFPGASGSGAASTSQESPSQEFQSQQTEEAVSGQQQSFSDRQQLGELRHTRDRLKLNLVNPSSSSNGNNRVVQMCNPVKQGIKVSDDDDDDDDNEEEDNIDKTRLSDERLHQDESKSDEISEKELNPQSDSYVKDAKVETVPIQESPVVQQSLTPVKSSPSADEQSSSDNLESKSNRDDLDVD</sequence>
<feature type="compositionally biased region" description="Basic and acidic residues" evidence="1">
    <location>
        <begin position="1401"/>
        <end position="1414"/>
    </location>
</feature>
<dbReference type="GO" id="GO:0005524">
    <property type="term" value="F:ATP binding"/>
    <property type="evidence" value="ECO:0007669"/>
    <property type="project" value="InterPro"/>
</dbReference>
<feature type="compositionally biased region" description="Polar residues" evidence="1">
    <location>
        <begin position="924"/>
        <end position="937"/>
    </location>
</feature>
<feature type="compositionally biased region" description="Acidic residues" evidence="1">
    <location>
        <begin position="857"/>
        <end position="867"/>
    </location>
</feature>
<evidence type="ECO:0000313" key="5">
    <source>
        <dbReference type="Proteomes" id="UP000002358"/>
    </source>
</evidence>
<feature type="compositionally biased region" description="Acidic residues" evidence="1">
    <location>
        <begin position="1326"/>
        <end position="1382"/>
    </location>
</feature>
<feature type="compositionally biased region" description="Basic and acidic residues" evidence="1">
    <location>
        <begin position="886"/>
        <end position="907"/>
    </location>
</feature>
<feature type="compositionally biased region" description="Polar residues" evidence="1">
    <location>
        <begin position="1594"/>
        <end position="1604"/>
    </location>
</feature>
<feature type="compositionally biased region" description="Low complexity" evidence="1">
    <location>
        <begin position="1566"/>
        <end position="1591"/>
    </location>
</feature>
<evidence type="ECO:0000256" key="2">
    <source>
        <dbReference type="SAM" id="SignalP"/>
    </source>
</evidence>
<feature type="region of interest" description="Disordered" evidence="1">
    <location>
        <begin position="1186"/>
        <end position="1220"/>
    </location>
</feature>
<protein>
    <recommendedName>
        <fullName evidence="3">Protein kinase domain-containing protein</fullName>
    </recommendedName>
</protein>
<feature type="signal peptide" evidence="2">
    <location>
        <begin position="1"/>
        <end position="32"/>
    </location>
</feature>
<proteinExistence type="predicted"/>
<accession>A0A7M7IVN2</accession>
<dbReference type="InParanoid" id="A0A7M7IVN2"/>
<feature type="compositionally biased region" description="Acidic residues" evidence="1">
    <location>
        <begin position="1415"/>
        <end position="1439"/>
    </location>
</feature>
<evidence type="ECO:0000259" key="3">
    <source>
        <dbReference type="PROSITE" id="PS50011"/>
    </source>
</evidence>
<feature type="compositionally biased region" description="Basic and acidic residues" evidence="1">
    <location>
        <begin position="1733"/>
        <end position="1745"/>
    </location>
</feature>
<feature type="compositionally biased region" description="Polar residues" evidence="1">
    <location>
        <begin position="1237"/>
        <end position="1246"/>
    </location>
</feature>
<feature type="compositionally biased region" description="Polar residues" evidence="1">
    <location>
        <begin position="1621"/>
        <end position="1633"/>
    </location>
</feature>
<dbReference type="PRINTS" id="PR00109">
    <property type="entry name" value="TYRKINASE"/>
</dbReference>
<dbReference type="SMR" id="A0A7M7IVN2"/>
<dbReference type="InterPro" id="IPR000719">
    <property type="entry name" value="Prot_kinase_dom"/>
</dbReference>
<feature type="region of interest" description="Disordered" evidence="1">
    <location>
        <begin position="982"/>
        <end position="1014"/>
    </location>
</feature>
<feature type="region of interest" description="Disordered" evidence="1">
    <location>
        <begin position="1561"/>
        <end position="1745"/>
    </location>
</feature>
<dbReference type="Pfam" id="PF07714">
    <property type="entry name" value="PK_Tyr_Ser-Thr"/>
    <property type="match status" value="1"/>
</dbReference>
<feature type="compositionally biased region" description="Low complexity" evidence="1">
    <location>
        <begin position="1720"/>
        <end position="1730"/>
    </location>
</feature>
<feature type="region of interest" description="Disordered" evidence="1">
    <location>
        <begin position="1323"/>
        <end position="1469"/>
    </location>
</feature>
<feature type="compositionally biased region" description="Polar residues" evidence="1">
    <location>
        <begin position="999"/>
        <end position="1009"/>
    </location>
</feature>
<feature type="compositionally biased region" description="Polar residues" evidence="1">
    <location>
        <begin position="1709"/>
        <end position="1719"/>
    </location>
</feature>
<feature type="chain" id="PRO_5029827742" description="Protein kinase domain-containing protein" evidence="2">
    <location>
        <begin position="33"/>
        <end position="1745"/>
    </location>
</feature>
<feature type="compositionally biased region" description="Basic and acidic residues" evidence="1">
    <location>
        <begin position="1457"/>
        <end position="1469"/>
    </location>
</feature>
<dbReference type="PANTHER" id="PTHR24417">
    <property type="entry name" value="SERINE/THREONINE-PROTEIN KINASE LMTK1"/>
    <property type="match status" value="1"/>
</dbReference>
<dbReference type="OrthoDB" id="5973359at2759"/>
<feature type="compositionally biased region" description="Basic and acidic residues" evidence="1">
    <location>
        <begin position="1662"/>
        <end position="1687"/>
    </location>
</feature>
<organism evidence="4 5">
    <name type="scientific">Nasonia vitripennis</name>
    <name type="common">Parasitic wasp</name>
    <dbReference type="NCBI Taxonomy" id="7425"/>
    <lineage>
        <taxon>Eukaryota</taxon>
        <taxon>Metazoa</taxon>
        <taxon>Ecdysozoa</taxon>
        <taxon>Arthropoda</taxon>
        <taxon>Hexapoda</taxon>
        <taxon>Insecta</taxon>
        <taxon>Pterygota</taxon>
        <taxon>Neoptera</taxon>
        <taxon>Endopterygota</taxon>
        <taxon>Hymenoptera</taxon>
        <taxon>Apocrita</taxon>
        <taxon>Proctotrupomorpha</taxon>
        <taxon>Chalcidoidea</taxon>
        <taxon>Pteromalidae</taxon>
        <taxon>Pteromalinae</taxon>
        <taxon>Nasonia</taxon>
    </lineage>
</organism>
<dbReference type="RefSeq" id="XP_016843215.1">
    <property type="nucleotide sequence ID" value="XM_016987726.2"/>
</dbReference>
<reference evidence="4" key="1">
    <citation type="submission" date="2021-01" db="UniProtKB">
        <authorList>
            <consortium name="EnsemblMetazoa"/>
        </authorList>
    </citation>
    <scope>IDENTIFICATION</scope>
</reference>
<feature type="compositionally biased region" description="Basic and acidic residues" evidence="1">
    <location>
        <begin position="1247"/>
        <end position="1257"/>
    </location>
</feature>
<evidence type="ECO:0000256" key="1">
    <source>
        <dbReference type="SAM" id="MobiDB-lite"/>
    </source>
</evidence>
<feature type="compositionally biased region" description="Basic and acidic residues" evidence="1">
    <location>
        <begin position="549"/>
        <end position="561"/>
    </location>
</feature>
<feature type="region of interest" description="Disordered" evidence="1">
    <location>
        <begin position="826"/>
        <end position="941"/>
    </location>
</feature>
<name>A0A7M7IVN2_NASVI</name>
<feature type="compositionally biased region" description="Polar residues" evidence="1">
    <location>
        <begin position="1204"/>
        <end position="1215"/>
    </location>
</feature>
<dbReference type="Gene3D" id="1.10.510.10">
    <property type="entry name" value="Transferase(Phosphotransferase) domain 1"/>
    <property type="match status" value="1"/>
</dbReference>
<dbReference type="InterPro" id="IPR001245">
    <property type="entry name" value="Ser-Thr/Tyr_kinase_cat_dom"/>
</dbReference>